<organism evidence="2 3">
    <name type="scientific">Pristionchus fissidentatus</name>
    <dbReference type="NCBI Taxonomy" id="1538716"/>
    <lineage>
        <taxon>Eukaryota</taxon>
        <taxon>Metazoa</taxon>
        <taxon>Ecdysozoa</taxon>
        <taxon>Nematoda</taxon>
        <taxon>Chromadorea</taxon>
        <taxon>Rhabditida</taxon>
        <taxon>Rhabditina</taxon>
        <taxon>Diplogasteromorpha</taxon>
        <taxon>Diplogasteroidea</taxon>
        <taxon>Neodiplogasteridae</taxon>
        <taxon>Pristionchus</taxon>
    </lineage>
</organism>
<feature type="non-terminal residue" evidence="2">
    <location>
        <position position="81"/>
    </location>
</feature>
<sequence length="81" mass="9456">TTRFDPSDSQSSDSHLYRSKEDEHQVSLTNNKVDIYTLGLIYLEMCMPMSAEERGDKELIIQMTTWKAEERPSCREVLRTL</sequence>
<dbReference type="Gene3D" id="1.10.510.10">
    <property type="entry name" value="Transferase(Phosphotransferase) domain 1"/>
    <property type="match status" value="1"/>
</dbReference>
<evidence type="ECO:0008006" key="4">
    <source>
        <dbReference type="Google" id="ProtNLM"/>
    </source>
</evidence>
<comment type="caution">
    <text evidence="2">The sequence shown here is derived from an EMBL/GenBank/DDBJ whole genome shotgun (WGS) entry which is preliminary data.</text>
</comment>
<feature type="region of interest" description="Disordered" evidence="1">
    <location>
        <begin position="1"/>
        <end position="23"/>
    </location>
</feature>
<proteinExistence type="predicted"/>
<name>A0AAV5UUK1_9BILA</name>
<protein>
    <recommendedName>
        <fullName evidence="4">Protein kinase domain-containing protein</fullName>
    </recommendedName>
</protein>
<evidence type="ECO:0000313" key="3">
    <source>
        <dbReference type="Proteomes" id="UP001432322"/>
    </source>
</evidence>
<evidence type="ECO:0000313" key="2">
    <source>
        <dbReference type="EMBL" id="GMT09384.1"/>
    </source>
</evidence>
<dbReference type="EMBL" id="BTSY01000001">
    <property type="protein sequence ID" value="GMT09384.1"/>
    <property type="molecule type" value="Genomic_DNA"/>
</dbReference>
<keyword evidence="3" id="KW-1185">Reference proteome</keyword>
<evidence type="ECO:0000256" key="1">
    <source>
        <dbReference type="SAM" id="MobiDB-lite"/>
    </source>
</evidence>
<dbReference type="SUPFAM" id="SSF56112">
    <property type="entry name" value="Protein kinase-like (PK-like)"/>
    <property type="match status" value="1"/>
</dbReference>
<dbReference type="InterPro" id="IPR011009">
    <property type="entry name" value="Kinase-like_dom_sf"/>
</dbReference>
<gene>
    <name evidence="2" type="ORF">PFISCL1PPCAC_681</name>
</gene>
<feature type="compositionally biased region" description="Polar residues" evidence="1">
    <location>
        <begin position="1"/>
        <end position="14"/>
    </location>
</feature>
<accession>A0AAV5UUK1</accession>
<dbReference type="Proteomes" id="UP001432322">
    <property type="component" value="Unassembled WGS sequence"/>
</dbReference>
<reference evidence="2" key="1">
    <citation type="submission" date="2023-10" db="EMBL/GenBank/DDBJ databases">
        <title>Genome assembly of Pristionchus species.</title>
        <authorList>
            <person name="Yoshida K."/>
            <person name="Sommer R.J."/>
        </authorList>
    </citation>
    <scope>NUCLEOTIDE SEQUENCE</scope>
    <source>
        <strain evidence="2">RS5133</strain>
    </source>
</reference>
<feature type="non-terminal residue" evidence="2">
    <location>
        <position position="1"/>
    </location>
</feature>
<dbReference type="AlphaFoldDB" id="A0AAV5UUK1"/>